<feature type="transmembrane region" description="Helical" evidence="5">
    <location>
        <begin position="248"/>
        <end position="270"/>
    </location>
</feature>
<evidence type="ECO:0000256" key="3">
    <source>
        <dbReference type="ARBA" id="ARBA00023136"/>
    </source>
</evidence>
<dbReference type="InterPro" id="IPR011701">
    <property type="entry name" value="MFS"/>
</dbReference>
<evidence type="ECO:0000313" key="6">
    <source>
        <dbReference type="EMBL" id="SDD62968.1"/>
    </source>
</evidence>
<feature type="transmembrane region" description="Helical" evidence="5">
    <location>
        <begin position="192"/>
        <end position="211"/>
    </location>
</feature>
<feature type="region of interest" description="Disordered" evidence="4">
    <location>
        <begin position="25"/>
        <end position="45"/>
    </location>
</feature>
<feature type="transmembrane region" description="Helical" evidence="5">
    <location>
        <begin position="308"/>
        <end position="327"/>
    </location>
</feature>
<organism evidence="6 7">
    <name type="scientific">Aquimonas voraii</name>
    <dbReference type="NCBI Taxonomy" id="265719"/>
    <lineage>
        <taxon>Bacteria</taxon>
        <taxon>Pseudomonadati</taxon>
        <taxon>Pseudomonadota</taxon>
        <taxon>Gammaproteobacteria</taxon>
        <taxon>Lysobacterales</taxon>
        <taxon>Lysobacteraceae</taxon>
        <taxon>Aquimonas</taxon>
    </lineage>
</organism>
<keyword evidence="1 5" id="KW-0812">Transmembrane</keyword>
<accession>A0A1G6WAX8</accession>
<dbReference type="AlphaFoldDB" id="A0A1G6WAX8"/>
<sequence>MLRCSEAQRGFAGFFRSVGTVDPMSRAKTRSAPRKAALHDQGRRRAGDRLRFARRGRGAPVENRLSQSATSVKSAQSARDDAGASLGKLAGLRGALREFPPLIWAALYFFFLLTGYYILRPVRDAMGSTQNLQLLFTGTFICMLLLQPIYGAIVSRYARRVFLPVVYLFFIACLAGFWWIFNRDYAWKNTVFFIWVAVFNLFAVSVFWSYMADVFRNIEARRLYGYIGAGGTMGGFLGPVITRSLAEQIGVANLLLVSAALIGLCLYCIVRLAPYARRREIEDGTRSGEEAMGGSILAGLRLVWERPVLRAMAALLFFGVGVGTLLYNEQAAIARTYFATPEARTSYYASLDLAINLTTILVQVFLTRFLLVRYGIAPLLLIPAGAIFLGYCLLAAAPLPLLVAIVQVATRAGEFSLAKPARETVYTRVDRESRYKAKAVIDTVIYRAGDLTFVWLHKGLAMLGSTAVFLTGAALAAGLGLAAWSLIRLQKQALPEEQAAQGAAEPR</sequence>
<feature type="transmembrane region" description="Helical" evidence="5">
    <location>
        <begin position="102"/>
        <end position="119"/>
    </location>
</feature>
<dbReference type="SUPFAM" id="SSF103473">
    <property type="entry name" value="MFS general substrate transporter"/>
    <property type="match status" value="1"/>
</dbReference>
<gene>
    <name evidence="6" type="ORF">SAMN04488509_104219</name>
</gene>
<keyword evidence="7" id="KW-1185">Reference proteome</keyword>
<dbReference type="GO" id="GO:0022857">
    <property type="term" value="F:transmembrane transporter activity"/>
    <property type="evidence" value="ECO:0007669"/>
    <property type="project" value="InterPro"/>
</dbReference>
<dbReference type="EMBL" id="FNAG01000004">
    <property type="protein sequence ID" value="SDD62968.1"/>
    <property type="molecule type" value="Genomic_DNA"/>
</dbReference>
<feature type="transmembrane region" description="Helical" evidence="5">
    <location>
        <begin position="161"/>
        <end position="180"/>
    </location>
</feature>
<proteinExistence type="predicted"/>
<feature type="transmembrane region" description="Helical" evidence="5">
    <location>
        <begin position="131"/>
        <end position="154"/>
    </location>
</feature>
<evidence type="ECO:0000313" key="7">
    <source>
        <dbReference type="Proteomes" id="UP000199603"/>
    </source>
</evidence>
<feature type="transmembrane region" description="Helical" evidence="5">
    <location>
        <begin position="460"/>
        <end position="484"/>
    </location>
</feature>
<dbReference type="InterPro" id="IPR036259">
    <property type="entry name" value="MFS_trans_sf"/>
</dbReference>
<reference evidence="6 7" key="1">
    <citation type="submission" date="2016-10" db="EMBL/GenBank/DDBJ databases">
        <authorList>
            <person name="de Groot N.N."/>
        </authorList>
    </citation>
    <scope>NUCLEOTIDE SEQUENCE [LARGE SCALE GENOMIC DNA]</scope>
    <source>
        <strain evidence="6 7">DSM 16957</strain>
    </source>
</reference>
<keyword evidence="2 5" id="KW-1133">Transmembrane helix</keyword>
<dbReference type="PANTHER" id="PTHR43596:SF1">
    <property type="entry name" value="ADP,ATP CARRIER PROTEIN"/>
    <property type="match status" value="1"/>
</dbReference>
<evidence type="ECO:0000256" key="4">
    <source>
        <dbReference type="SAM" id="MobiDB-lite"/>
    </source>
</evidence>
<feature type="transmembrane region" description="Helical" evidence="5">
    <location>
        <begin position="379"/>
        <end position="406"/>
    </location>
</feature>
<dbReference type="STRING" id="265719.SAMN04488509_104219"/>
<evidence type="ECO:0000256" key="5">
    <source>
        <dbReference type="SAM" id="Phobius"/>
    </source>
</evidence>
<dbReference type="Proteomes" id="UP000199603">
    <property type="component" value="Unassembled WGS sequence"/>
</dbReference>
<dbReference type="Gene3D" id="1.20.1250.20">
    <property type="entry name" value="MFS general substrate transporter like domains"/>
    <property type="match status" value="1"/>
</dbReference>
<name>A0A1G6WAX8_9GAMM</name>
<evidence type="ECO:0000256" key="1">
    <source>
        <dbReference type="ARBA" id="ARBA00022692"/>
    </source>
</evidence>
<feature type="transmembrane region" description="Helical" evidence="5">
    <location>
        <begin position="223"/>
        <end position="242"/>
    </location>
</feature>
<protein>
    <submittedName>
        <fullName evidence="6">ATP:ADP antiporter, AAA family</fullName>
    </submittedName>
</protein>
<feature type="transmembrane region" description="Helical" evidence="5">
    <location>
        <begin position="347"/>
        <end position="367"/>
    </location>
</feature>
<keyword evidence="3 5" id="KW-0472">Membrane</keyword>
<evidence type="ECO:0000256" key="2">
    <source>
        <dbReference type="ARBA" id="ARBA00022989"/>
    </source>
</evidence>
<dbReference type="PANTHER" id="PTHR43596">
    <property type="entry name" value="ADP,ATP CARRIER PROTEIN"/>
    <property type="match status" value="1"/>
</dbReference>
<dbReference type="Pfam" id="PF07690">
    <property type="entry name" value="MFS_1"/>
    <property type="match status" value="1"/>
</dbReference>
<dbReference type="CDD" id="cd06174">
    <property type="entry name" value="MFS"/>
    <property type="match status" value="1"/>
</dbReference>